<keyword evidence="3" id="KW-1185">Reference proteome</keyword>
<comment type="caution">
    <text evidence="2">The sequence shown here is derived from an EMBL/GenBank/DDBJ whole genome shotgun (WGS) entry which is preliminary data.</text>
</comment>
<evidence type="ECO:0000313" key="2">
    <source>
        <dbReference type="EMBL" id="REA64266.1"/>
    </source>
</evidence>
<feature type="transmembrane region" description="Helical" evidence="1">
    <location>
        <begin position="21"/>
        <end position="50"/>
    </location>
</feature>
<name>A0A3D8YHG5_9BACT</name>
<gene>
    <name evidence="2" type="ORF">DSL64_01555</name>
</gene>
<keyword evidence="1" id="KW-0812">Transmembrane</keyword>
<protein>
    <submittedName>
        <fullName evidence="2">Uncharacterized protein</fullName>
    </submittedName>
</protein>
<evidence type="ECO:0000313" key="3">
    <source>
        <dbReference type="Proteomes" id="UP000256373"/>
    </source>
</evidence>
<accession>A0A3D8YHG5</accession>
<proteinExistence type="predicted"/>
<keyword evidence="1" id="KW-1133">Transmembrane helix</keyword>
<organism evidence="2 3">
    <name type="scientific">Dyadobacter luteus</name>
    <dbReference type="NCBI Taxonomy" id="2259619"/>
    <lineage>
        <taxon>Bacteria</taxon>
        <taxon>Pseudomonadati</taxon>
        <taxon>Bacteroidota</taxon>
        <taxon>Cytophagia</taxon>
        <taxon>Cytophagales</taxon>
        <taxon>Spirosomataceae</taxon>
        <taxon>Dyadobacter</taxon>
    </lineage>
</organism>
<keyword evidence="1" id="KW-0472">Membrane</keyword>
<evidence type="ECO:0000256" key="1">
    <source>
        <dbReference type="SAM" id="Phobius"/>
    </source>
</evidence>
<sequence>MFRIFLKIAFRHLWETRPFTIVNIIGLSVGTVWLLALPGFAAILIVFFIVCILGKRAVSNDPASELRSS</sequence>
<dbReference type="EMBL" id="QNUL01000001">
    <property type="protein sequence ID" value="REA64266.1"/>
    <property type="molecule type" value="Genomic_DNA"/>
</dbReference>
<dbReference type="Proteomes" id="UP000256373">
    <property type="component" value="Unassembled WGS sequence"/>
</dbReference>
<dbReference type="AlphaFoldDB" id="A0A3D8YHG5"/>
<reference evidence="2 3" key="1">
    <citation type="submission" date="2018-07" db="EMBL/GenBank/DDBJ databases">
        <title>Dyadobacter roseus sp. nov., isolated from rose rhizosphere soil.</title>
        <authorList>
            <person name="Chen L."/>
        </authorList>
    </citation>
    <scope>NUCLEOTIDE SEQUENCE [LARGE SCALE GENOMIC DNA]</scope>
    <source>
        <strain evidence="2 3">RS19</strain>
    </source>
</reference>